<accession>A0ABX8SG38</accession>
<keyword evidence="10" id="KW-1185">Reference proteome</keyword>
<dbReference type="Pfam" id="PF01756">
    <property type="entry name" value="ACOX"/>
    <property type="match status" value="1"/>
</dbReference>
<feature type="domain" description="Acyl-CoA oxidase C-alpha1" evidence="8">
    <location>
        <begin position="282"/>
        <end position="441"/>
    </location>
</feature>
<dbReference type="Pfam" id="PF22924">
    <property type="entry name" value="ACOX_C_alpha1"/>
    <property type="match status" value="1"/>
</dbReference>
<dbReference type="InterPro" id="IPR013786">
    <property type="entry name" value="AcylCoA_DH/ox_N"/>
</dbReference>
<keyword evidence="4" id="KW-0560">Oxidoreductase</keyword>
<dbReference type="InterPro" id="IPR012258">
    <property type="entry name" value="Acyl-CoA_oxidase"/>
</dbReference>
<dbReference type="Proteomes" id="UP000824504">
    <property type="component" value="Chromosome"/>
</dbReference>
<dbReference type="Pfam" id="PF02770">
    <property type="entry name" value="Acyl-CoA_dh_M"/>
    <property type="match status" value="1"/>
</dbReference>
<evidence type="ECO:0000259" key="7">
    <source>
        <dbReference type="Pfam" id="PF02771"/>
    </source>
</evidence>
<sequence>MHAKTPTTTPTGEALRRSLDGPFHALKQRWRDEVTADDVVRDTALGMEEARDWTLAKVVELAGRNFVTAGFPTEVGGSGNAAESVANFEMMAMGDLSLTIKSGVQHGLFGGAIVNLGTQWHHETFLPSAIDVSLPGCFAMTELGHGSDVQSIETTITWDATTAEFVVDSPTPTAAKAYIGNAARDGRMAAVFGQLWVDGAHQGVHVALVPIRDEQGDDLPGVTTGDHGHKGGLLGVDNGTIAFDHVHVPREMLLNRYGGVDADGVYRSDIKSKNARFFTMLGTLVRGRICVGGGAASAARKGLTIAVDYANRRRQFRAPGLGEEVHLMDYLTHQRRLLPEVARAYAYGFAQNELALQLQRITDAAGSDPIAARELETRAAGMKATLTRWANDTLQTCREACGGAGFMSDNGITLARQDADIFATFEGDNTVLLQLVAKALLLDYKSTWGDMDLRGTAQKTAKLIGTTVLERTTARSVIERLVAAADLKPEAERIRMRGWHVSLFEFREQHTVEGLAQRMRAAAKEKDSFAATNACQTHMLEAARAHIDRVVLEAFIEGIAECDDDYVRALLVKVCDLYALATIEANRAWYLEHEAFEPRRSKAVTAEVDKLVGELRGRSQELVEGLGVPAGWLHHPTAAVPPLLP</sequence>
<evidence type="ECO:0000256" key="1">
    <source>
        <dbReference type="ARBA" id="ARBA00001974"/>
    </source>
</evidence>
<evidence type="ECO:0000259" key="6">
    <source>
        <dbReference type="Pfam" id="PF02770"/>
    </source>
</evidence>
<name>A0ABX8SG38_9ACTN</name>
<dbReference type="InterPro" id="IPR006091">
    <property type="entry name" value="Acyl-CoA_Oxase/DH_mid-dom"/>
</dbReference>
<evidence type="ECO:0000313" key="10">
    <source>
        <dbReference type="Proteomes" id="UP000824504"/>
    </source>
</evidence>
<comment type="cofactor">
    <cofactor evidence="1">
        <name>FAD</name>
        <dbReference type="ChEBI" id="CHEBI:57692"/>
    </cofactor>
</comment>
<organism evidence="9 10">
    <name type="scientific">Tessaracoccus palaemonis</name>
    <dbReference type="NCBI Taxonomy" id="2829499"/>
    <lineage>
        <taxon>Bacteria</taxon>
        <taxon>Bacillati</taxon>
        <taxon>Actinomycetota</taxon>
        <taxon>Actinomycetes</taxon>
        <taxon>Propionibacteriales</taxon>
        <taxon>Propionibacteriaceae</taxon>
        <taxon>Tessaracoccus</taxon>
    </lineage>
</organism>
<evidence type="ECO:0000259" key="5">
    <source>
        <dbReference type="Pfam" id="PF01756"/>
    </source>
</evidence>
<dbReference type="EMBL" id="CP079216">
    <property type="protein sequence ID" value="QXT62341.1"/>
    <property type="molecule type" value="Genomic_DNA"/>
</dbReference>
<reference evidence="9 10" key="1">
    <citation type="submission" date="2021-07" db="EMBL/GenBank/DDBJ databases">
        <title>complete genome sequencing of Tessaracoccus sp.J1M15.</title>
        <authorList>
            <person name="Bae J.-W."/>
            <person name="Kim D.-y."/>
        </authorList>
    </citation>
    <scope>NUCLEOTIDE SEQUENCE [LARGE SCALE GENOMIC DNA]</scope>
    <source>
        <strain evidence="9 10">J1M15</strain>
    </source>
</reference>
<dbReference type="InterPro" id="IPR002655">
    <property type="entry name" value="Acyl-CoA_oxidase_C"/>
</dbReference>
<dbReference type="RefSeq" id="WP_219081117.1">
    <property type="nucleotide sequence ID" value="NZ_CP079216.1"/>
</dbReference>
<dbReference type="PANTHER" id="PTHR10909">
    <property type="entry name" value="ELECTRON TRANSPORT OXIDOREDUCTASE"/>
    <property type="match status" value="1"/>
</dbReference>
<dbReference type="PIRSF" id="PIRSF000168">
    <property type="entry name" value="Acyl-CoA_oxidase"/>
    <property type="match status" value="1"/>
</dbReference>
<feature type="domain" description="Acyl-CoA oxidase C-terminal" evidence="5">
    <location>
        <begin position="501"/>
        <end position="626"/>
    </location>
</feature>
<dbReference type="InterPro" id="IPR055060">
    <property type="entry name" value="ACOX_C_alpha1"/>
</dbReference>
<feature type="domain" description="Acyl-CoA dehydrogenase/oxidase N-terminal" evidence="7">
    <location>
        <begin position="36"/>
        <end position="130"/>
    </location>
</feature>
<dbReference type="Pfam" id="PF02771">
    <property type="entry name" value="Acyl-CoA_dh_N"/>
    <property type="match status" value="1"/>
</dbReference>
<protein>
    <submittedName>
        <fullName evidence="9">Acyl-CoA dehydrogenase family protein</fullName>
    </submittedName>
</protein>
<evidence type="ECO:0000313" key="9">
    <source>
        <dbReference type="EMBL" id="QXT62341.1"/>
    </source>
</evidence>
<evidence type="ECO:0000256" key="4">
    <source>
        <dbReference type="ARBA" id="ARBA00023002"/>
    </source>
</evidence>
<evidence type="ECO:0000259" key="8">
    <source>
        <dbReference type="Pfam" id="PF22924"/>
    </source>
</evidence>
<evidence type="ECO:0000256" key="3">
    <source>
        <dbReference type="ARBA" id="ARBA00022827"/>
    </source>
</evidence>
<feature type="domain" description="Acyl-CoA oxidase/dehydrogenase middle" evidence="6">
    <location>
        <begin position="137"/>
        <end position="246"/>
    </location>
</feature>
<keyword evidence="3" id="KW-0274">FAD</keyword>
<proteinExistence type="predicted"/>
<dbReference type="PANTHER" id="PTHR10909:SF352">
    <property type="entry name" value="ACYL-COENZYME A OXIDASE-LIKE PROTEIN"/>
    <property type="match status" value="1"/>
</dbReference>
<evidence type="ECO:0000256" key="2">
    <source>
        <dbReference type="ARBA" id="ARBA00022630"/>
    </source>
</evidence>
<keyword evidence="2" id="KW-0285">Flavoprotein</keyword>
<gene>
    <name evidence="9" type="ORF">KDB89_11360</name>
</gene>